<dbReference type="AlphaFoldDB" id="A0A5J4VRN1"/>
<feature type="domain" description="Calpain catalytic" evidence="7">
    <location>
        <begin position="113"/>
        <end position="370"/>
    </location>
</feature>
<protein>
    <submittedName>
        <fullName evidence="8">Putative cysteine proteinase</fullName>
    </submittedName>
</protein>
<keyword evidence="1" id="KW-0645">Protease</keyword>
<feature type="domain" description="Protein kinase" evidence="6">
    <location>
        <begin position="1"/>
        <end position="153"/>
    </location>
</feature>
<evidence type="ECO:0000256" key="1">
    <source>
        <dbReference type="ARBA" id="ARBA00022670"/>
    </source>
</evidence>
<dbReference type="InterPro" id="IPR038765">
    <property type="entry name" value="Papain-like_cys_pep_sf"/>
</dbReference>
<dbReference type="GO" id="GO:0006508">
    <property type="term" value="P:proteolysis"/>
    <property type="evidence" value="ECO:0007669"/>
    <property type="project" value="UniProtKB-KW"/>
</dbReference>
<keyword evidence="2" id="KW-0378">Hydrolase</keyword>
<proteinExistence type="predicted"/>
<dbReference type="InterPro" id="IPR000719">
    <property type="entry name" value="Prot_kinase_dom"/>
</dbReference>
<dbReference type="InterPro" id="IPR011009">
    <property type="entry name" value="Kinase-like_dom_sf"/>
</dbReference>
<feature type="coiled-coil region" evidence="5">
    <location>
        <begin position="117"/>
        <end position="145"/>
    </location>
</feature>
<dbReference type="InterPro" id="IPR001300">
    <property type="entry name" value="Peptidase_C2_calpain_cat"/>
</dbReference>
<evidence type="ECO:0000259" key="6">
    <source>
        <dbReference type="PROSITE" id="PS50011"/>
    </source>
</evidence>
<dbReference type="GO" id="GO:0004672">
    <property type="term" value="F:protein kinase activity"/>
    <property type="evidence" value="ECO:0007669"/>
    <property type="project" value="InterPro"/>
</dbReference>
<dbReference type="SUPFAM" id="SSF56112">
    <property type="entry name" value="Protein kinase-like (PK-like)"/>
    <property type="match status" value="1"/>
</dbReference>
<evidence type="ECO:0000259" key="7">
    <source>
        <dbReference type="PROSITE" id="PS50203"/>
    </source>
</evidence>
<dbReference type="PROSITE" id="PS50011">
    <property type="entry name" value="PROTEIN_KINASE_DOM"/>
    <property type="match status" value="1"/>
</dbReference>
<dbReference type="Gene3D" id="1.10.510.10">
    <property type="entry name" value="Transferase(Phosphotransferase) domain 1"/>
    <property type="match status" value="1"/>
</dbReference>
<evidence type="ECO:0000256" key="3">
    <source>
        <dbReference type="ARBA" id="ARBA00022807"/>
    </source>
</evidence>
<accession>A0A5J4VRN1</accession>
<evidence type="ECO:0000256" key="4">
    <source>
        <dbReference type="PROSITE-ProRule" id="PRU00239"/>
    </source>
</evidence>
<dbReference type="OrthoDB" id="167576at2759"/>
<dbReference type="SMART" id="SM00230">
    <property type="entry name" value="CysPc"/>
    <property type="match status" value="1"/>
</dbReference>
<dbReference type="Proteomes" id="UP000324800">
    <property type="component" value="Unassembled WGS sequence"/>
</dbReference>
<evidence type="ECO:0000313" key="9">
    <source>
        <dbReference type="Proteomes" id="UP000324800"/>
    </source>
</evidence>
<dbReference type="PANTHER" id="PTHR46143:SF1">
    <property type="entry name" value="CALPAIN-7"/>
    <property type="match status" value="1"/>
</dbReference>
<organism evidence="8 9">
    <name type="scientific">Streblomastix strix</name>
    <dbReference type="NCBI Taxonomy" id="222440"/>
    <lineage>
        <taxon>Eukaryota</taxon>
        <taxon>Metamonada</taxon>
        <taxon>Preaxostyla</taxon>
        <taxon>Oxymonadida</taxon>
        <taxon>Streblomastigidae</taxon>
        <taxon>Streblomastix</taxon>
    </lineage>
</organism>
<comment type="caution">
    <text evidence="4">Lacks conserved residue(s) required for the propagation of feature annotation.</text>
</comment>
<dbReference type="GO" id="GO:0005524">
    <property type="term" value="F:ATP binding"/>
    <property type="evidence" value="ECO:0007669"/>
    <property type="project" value="InterPro"/>
</dbReference>
<gene>
    <name evidence="8" type="ORF">EZS28_019422</name>
</gene>
<comment type="caution">
    <text evidence="8">The sequence shown here is derived from an EMBL/GenBank/DDBJ whole genome shotgun (WGS) entry which is preliminary data.</text>
</comment>
<dbReference type="Gene3D" id="3.90.70.10">
    <property type="entry name" value="Cysteine proteinases"/>
    <property type="match status" value="1"/>
</dbReference>
<evidence type="ECO:0000313" key="8">
    <source>
        <dbReference type="EMBL" id="KAA6385050.1"/>
    </source>
</evidence>
<dbReference type="EMBL" id="SNRW01005449">
    <property type="protein sequence ID" value="KAA6385050.1"/>
    <property type="molecule type" value="Genomic_DNA"/>
</dbReference>
<dbReference type="PROSITE" id="PS50203">
    <property type="entry name" value="CALPAIN_CAT"/>
    <property type="match status" value="1"/>
</dbReference>
<keyword evidence="3" id="KW-0788">Thiol protease</keyword>
<keyword evidence="5" id="KW-0175">Coiled coil</keyword>
<evidence type="ECO:0000256" key="2">
    <source>
        <dbReference type="ARBA" id="ARBA00022801"/>
    </source>
</evidence>
<dbReference type="SUPFAM" id="SSF54001">
    <property type="entry name" value="Cysteine proteinases"/>
    <property type="match status" value="1"/>
</dbReference>
<evidence type="ECO:0000256" key="5">
    <source>
        <dbReference type="SAM" id="Coils"/>
    </source>
</evidence>
<dbReference type="PANTHER" id="PTHR46143">
    <property type="entry name" value="CALPAIN-7"/>
    <property type="match status" value="1"/>
</dbReference>
<name>A0A5J4VRN1_9EUKA</name>
<dbReference type="InterPro" id="IPR051297">
    <property type="entry name" value="PalB/RIM13"/>
</dbReference>
<sequence>MGDFCDCFSQIGKKEIEITRILTSNRSYLAPEALLLTNDKNEAYKTTTNDVWAFGMILAETILGEQILKVDSDKERFIFMKKNFGEPDRSAFSFVPDNYYKKLSDIDINQTESQDEENLLKNKLIKAMESREQEENEILKRCSEQNGQYHLKLFINGCWRMIAFDDLLPSCIKPQFNECDGQSRMIMSAESKIEGQIWVSLLEKGYLACVGEGYDSAGLNFLEAVFAFCQWIPEYLQNTSIFWKKDYEWKKLVRRVKLGNILASISISKDEQIRYELEMLGLNSHHQYALIDIAEVGGIRLLKIRNPHGTSVWRGRLSGWDMEGWTQELRVATRFIPAESEEEYKKDGCFWIDVEDAKIYFNSIEVCWNPILLPFRQESHFIWQEQYYMIKDEYTQEIPKNKRIIVGQNDIIYESFYCNGHFALLQIGLFDEDIHQTEPQEPELTGLQQNRAIINDNGTIDSCFGK</sequence>
<dbReference type="GO" id="GO:0004198">
    <property type="term" value="F:calcium-dependent cysteine-type endopeptidase activity"/>
    <property type="evidence" value="ECO:0007669"/>
    <property type="project" value="InterPro"/>
</dbReference>
<reference evidence="8 9" key="1">
    <citation type="submission" date="2019-03" db="EMBL/GenBank/DDBJ databases">
        <title>Single cell metagenomics reveals metabolic interactions within the superorganism composed of flagellate Streblomastix strix and complex community of Bacteroidetes bacteria on its surface.</title>
        <authorList>
            <person name="Treitli S.C."/>
            <person name="Kolisko M."/>
            <person name="Husnik F."/>
            <person name="Keeling P."/>
            <person name="Hampl V."/>
        </authorList>
    </citation>
    <scope>NUCLEOTIDE SEQUENCE [LARGE SCALE GENOMIC DNA]</scope>
    <source>
        <strain evidence="8">ST1C</strain>
    </source>
</reference>
<dbReference type="Pfam" id="PF00648">
    <property type="entry name" value="Peptidase_C2"/>
    <property type="match status" value="1"/>
</dbReference>